<dbReference type="GO" id="GO:0010181">
    <property type="term" value="F:FMN binding"/>
    <property type="evidence" value="ECO:0007669"/>
    <property type="project" value="InterPro"/>
</dbReference>
<dbReference type="Pfam" id="PF01613">
    <property type="entry name" value="Flavin_Reduct"/>
    <property type="match status" value="1"/>
</dbReference>
<dbReference type="PANTHER" id="PTHR43812">
    <property type="entry name" value="BLR2425 PROTEIN"/>
    <property type="match status" value="1"/>
</dbReference>
<dbReference type="SMART" id="SM00903">
    <property type="entry name" value="Flavin_Reduct"/>
    <property type="match status" value="1"/>
</dbReference>
<proteinExistence type="predicted"/>
<dbReference type="InterPro" id="IPR002563">
    <property type="entry name" value="Flavin_Rdtase-like_dom"/>
</dbReference>
<reference evidence="2" key="1">
    <citation type="journal article" date="2021" name="J Fungi (Basel)">
        <title>Virulence traits and population genomics of the black yeast Aureobasidium melanogenum.</title>
        <authorList>
            <person name="Cernosa A."/>
            <person name="Sun X."/>
            <person name="Gostincar C."/>
            <person name="Fang C."/>
            <person name="Gunde-Cimerman N."/>
            <person name="Song Z."/>
        </authorList>
    </citation>
    <scope>NUCLEOTIDE SEQUENCE</scope>
    <source>
        <strain evidence="2">EXF-9298</strain>
    </source>
</reference>
<dbReference type="Gene3D" id="2.30.110.10">
    <property type="entry name" value="Electron Transport, Fmn-binding Protein, Chain A"/>
    <property type="match status" value="1"/>
</dbReference>
<feature type="non-terminal residue" evidence="2">
    <location>
        <position position="233"/>
    </location>
</feature>
<evidence type="ECO:0000313" key="2">
    <source>
        <dbReference type="EMBL" id="KAG9942521.1"/>
    </source>
</evidence>
<evidence type="ECO:0000313" key="3">
    <source>
        <dbReference type="Proteomes" id="UP000729357"/>
    </source>
</evidence>
<dbReference type="InterPro" id="IPR012349">
    <property type="entry name" value="Split_barrel_FMN-bd"/>
</dbReference>
<accession>A0A9P8JKB3</accession>
<dbReference type="SUPFAM" id="SSF50475">
    <property type="entry name" value="FMN-binding split barrel"/>
    <property type="match status" value="1"/>
</dbReference>
<dbReference type="AlphaFoldDB" id="A0A9P8JKB3"/>
<gene>
    <name evidence="2" type="ORF">KCU98_g18739</name>
</gene>
<dbReference type="Proteomes" id="UP000729357">
    <property type="component" value="Unassembled WGS sequence"/>
</dbReference>
<comment type="caution">
    <text evidence="2">The sequence shown here is derived from an EMBL/GenBank/DDBJ whole genome shotgun (WGS) entry which is preliminary data.</text>
</comment>
<evidence type="ECO:0000259" key="1">
    <source>
        <dbReference type="SMART" id="SM00903"/>
    </source>
</evidence>
<dbReference type="PANTHER" id="PTHR43812:SF2">
    <property type="entry name" value="FLAVIN REDUCTASE LIKE DOMAIN-CONTAINING PROTEIN"/>
    <property type="match status" value="1"/>
</dbReference>
<feature type="domain" description="Flavin reductase like" evidence="1">
    <location>
        <begin position="19"/>
        <end position="184"/>
    </location>
</feature>
<sequence length="233" mass="25805">MFYRPGKDDHGLPHDPFKACVVPRAIGWISTVSGDGKANLAPYSQFTNLTFDPPYVMFSSNQTAEGLRKDTVVNAEEYKHFVWNLATYPLREAMNTTAEQFLYGIDEFERAGLTKEKAQLSKVPMVQQSPVKFECSYHSTVRLPGNAPMGTVDIIIGKVEAIHVSDDVLTDGMIDVHKTQPIARCGYYQYTVVRDTFEMKIPGMSEATLNGLEGNPAKVAQYDTLRRAGSAGA</sequence>
<organism evidence="2 3">
    <name type="scientific">Aureobasidium melanogenum</name>
    <name type="common">Aureobasidium pullulans var. melanogenum</name>
    <dbReference type="NCBI Taxonomy" id="46634"/>
    <lineage>
        <taxon>Eukaryota</taxon>
        <taxon>Fungi</taxon>
        <taxon>Dikarya</taxon>
        <taxon>Ascomycota</taxon>
        <taxon>Pezizomycotina</taxon>
        <taxon>Dothideomycetes</taxon>
        <taxon>Dothideomycetidae</taxon>
        <taxon>Dothideales</taxon>
        <taxon>Saccotheciaceae</taxon>
        <taxon>Aureobasidium</taxon>
    </lineage>
</organism>
<dbReference type="EMBL" id="JAHFXS010005121">
    <property type="protein sequence ID" value="KAG9942521.1"/>
    <property type="molecule type" value="Genomic_DNA"/>
</dbReference>
<reference evidence="2" key="2">
    <citation type="submission" date="2021-08" db="EMBL/GenBank/DDBJ databases">
        <authorList>
            <person name="Gostincar C."/>
            <person name="Sun X."/>
            <person name="Song Z."/>
            <person name="Gunde-Cimerman N."/>
        </authorList>
    </citation>
    <scope>NUCLEOTIDE SEQUENCE</scope>
    <source>
        <strain evidence="2">EXF-9298</strain>
    </source>
</reference>
<keyword evidence="3" id="KW-1185">Reference proteome</keyword>
<protein>
    <recommendedName>
        <fullName evidence="1">Flavin reductase like domain-containing protein</fullName>
    </recommendedName>
</protein>
<name>A0A9P8JKB3_AURME</name>